<evidence type="ECO:0000313" key="2">
    <source>
        <dbReference type="EMBL" id="VEL35628.1"/>
    </source>
</evidence>
<feature type="region of interest" description="Disordered" evidence="1">
    <location>
        <begin position="54"/>
        <end position="77"/>
    </location>
</feature>
<evidence type="ECO:0000256" key="1">
    <source>
        <dbReference type="SAM" id="MobiDB-lite"/>
    </source>
</evidence>
<proteinExistence type="predicted"/>
<accession>A0A3S5B708</accession>
<comment type="caution">
    <text evidence="2">The sequence shown here is derived from an EMBL/GenBank/DDBJ whole genome shotgun (WGS) entry which is preliminary data.</text>
</comment>
<dbReference type="Proteomes" id="UP000784294">
    <property type="component" value="Unassembled WGS sequence"/>
</dbReference>
<organism evidence="2 3">
    <name type="scientific">Protopolystoma xenopodis</name>
    <dbReference type="NCBI Taxonomy" id="117903"/>
    <lineage>
        <taxon>Eukaryota</taxon>
        <taxon>Metazoa</taxon>
        <taxon>Spiralia</taxon>
        <taxon>Lophotrochozoa</taxon>
        <taxon>Platyhelminthes</taxon>
        <taxon>Monogenea</taxon>
        <taxon>Polyopisthocotylea</taxon>
        <taxon>Polystomatidea</taxon>
        <taxon>Polystomatidae</taxon>
        <taxon>Protopolystoma</taxon>
    </lineage>
</organism>
<gene>
    <name evidence="2" type="ORF">PXEA_LOCUS29068</name>
</gene>
<evidence type="ECO:0000313" key="3">
    <source>
        <dbReference type="Proteomes" id="UP000784294"/>
    </source>
</evidence>
<dbReference type="EMBL" id="CAAALY010250284">
    <property type="protein sequence ID" value="VEL35628.1"/>
    <property type="molecule type" value="Genomic_DNA"/>
</dbReference>
<feature type="region of interest" description="Disordered" evidence="1">
    <location>
        <begin position="1"/>
        <end position="36"/>
    </location>
</feature>
<protein>
    <submittedName>
        <fullName evidence="2">Uncharacterized protein</fullName>
    </submittedName>
</protein>
<dbReference type="AlphaFoldDB" id="A0A3S5B708"/>
<keyword evidence="3" id="KW-1185">Reference proteome</keyword>
<reference evidence="2" key="1">
    <citation type="submission" date="2018-11" db="EMBL/GenBank/DDBJ databases">
        <authorList>
            <consortium name="Pathogen Informatics"/>
        </authorList>
    </citation>
    <scope>NUCLEOTIDE SEQUENCE</scope>
</reference>
<feature type="compositionally biased region" description="Polar residues" evidence="1">
    <location>
        <begin position="13"/>
        <end position="36"/>
    </location>
</feature>
<sequence length="77" mass="8207">MSKEGNGLDQFPNPINSGTGRDTANSQTPLPSSKIWSTDRLVAYGLRMYPPVLQFGQDSRAGPHSGTRSDGVGSLND</sequence>
<name>A0A3S5B708_9PLAT</name>